<keyword evidence="3" id="KW-1185">Reference proteome</keyword>
<protein>
    <submittedName>
        <fullName evidence="2">Uncharacterized protein</fullName>
    </submittedName>
</protein>
<keyword evidence="1" id="KW-0812">Transmembrane</keyword>
<feature type="transmembrane region" description="Helical" evidence="1">
    <location>
        <begin position="20"/>
        <end position="39"/>
    </location>
</feature>
<dbReference type="AlphaFoldDB" id="A0A1E4TYD4"/>
<evidence type="ECO:0000313" key="3">
    <source>
        <dbReference type="Proteomes" id="UP000094236"/>
    </source>
</evidence>
<organism evidence="2 3">
    <name type="scientific">Pachysolen tannophilus NRRL Y-2460</name>
    <dbReference type="NCBI Taxonomy" id="669874"/>
    <lineage>
        <taxon>Eukaryota</taxon>
        <taxon>Fungi</taxon>
        <taxon>Dikarya</taxon>
        <taxon>Ascomycota</taxon>
        <taxon>Saccharomycotina</taxon>
        <taxon>Pichiomycetes</taxon>
        <taxon>Pachysolenaceae</taxon>
        <taxon>Pachysolen</taxon>
    </lineage>
</organism>
<dbReference type="Proteomes" id="UP000094236">
    <property type="component" value="Unassembled WGS sequence"/>
</dbReference>
<evidence type="ECO:0000256" key="1">
    <source>
        <dbReference type="SAM" id="Phobius"/>
    </source>
</evidence>
<sequence>MPSLQNPIIAYQALFALEWGLIRISLLFHMSIYMSHLYMSHLYVPFMYEPLLRLRC</sequence>
<keyword evidence="1" id="KW-0472">Membrane</keyword>
<evidence type="ECO:0000313" key="2">
    <source>
        <dbReference type="EMBL" id="ODV96756.1"/>
    </source>
</evidence>
<dbReference type="EMBL" id="KV454012">
    <property type="protein sequence ID" value="ODV96756.1"/>
    <property type="molecule type" value="Genomic_DNA"/>
</dbReference>
<name>A0A1E4TYD4_PACTA</name>
<keyword evidence="1" id="KW-1133">Transmembrane helix</keyword>
<reference evidence="3" key="1">
    <citation type="submission" date="2016-05" db="EMBL/GenBank/DDBJ databases">
        <title>Comparative genomics of biotechnologically important yeasts.</title>
        <authorList>
            <consortium name="DOE Joint Genome Institute"/>
            <person name="Riley R."/>
            <person name="Haridas S."/>
            <person name="Wolfe K.H."/>
            <person name="Lopes M.R."/>
            <person name="Hittinger C.T."/>
            <person name="Goker M."/>
            <person name="Salamov A."/>
            <person name="Wisecaver J."/>
            <person name="Long T.M."/>
            <person name="Aerts A.L."/>
            <person name="Barry K."/>
            <person name="Choi C."/>
            <person name="Clum A."/>
            <person name="Coughlan A.Y."/>
            <person name="Deshpande S."/>
            <person name="Douglass A.P."/>
            <person name="Hanson S.J."/>
            <person name="Klenk H.-P."/>
            <person name="Labutti K."/>
            <person name="Lapidus A."/>
            <person name="Lindquist E."/>
            <person name="Lipzen A."/>
            <person name="Meier-Kolthoff J.P."/>
            <person name="Ohm R.A."/>
            <person name="Otillar R.P."/>
            <person name="Pangilinan J."/>
            <person name="Peng Y."/>
            <person name="Rokas A."/>
            <person name="Rosa C.A."/>
            <person name="Scheuner C."/>
            <person name="Sibirny A.A."/>
            <person name="Slot J.C."/>
            <person name="Stielow J.B."/>
            <person name="Sun H."/>
            <person name="Kurtzman C.P."/>
            <person name="Blackwell M."/>
            <person name="Grigoriev I.V."/>
            <person name="Jeffries T.W."/>
        </authorList>
    </citation>
    <scope>NUCLEOTIDE SEQUENCE [LARGE SCALE GENOMIC DNA]</scope>
    <source>
        <strain evidence="3">NRRL Y-2460</strain>
    </source>
</reference>
<proteinExistence type="predicted"/>
<accession>A0A1E4TYD4</accession>
<gene>
    <name evidence="2" type="ORF">PACTADRAFT_84055</name>
</gene>